<dbReference type="PANTHER" id="PTHR42753">
    <property type="entry name" value="MITOCHONDRIAL RIBOSOME PROTEIN L39/PROLYL-TRNA LIGASE FAMILY MEMBER"/>
    <property type="match status" value="1"/>
</dbReference>
<accession>A0A9Q8X0T9</accession>
<keyword evidence="6 10" id="KW-0067">ATP-binding</keyword>
<dbReference type="InterPro" id="IPR033730">
    <property type="entry name" value="ProRS_core_prok"/>
</dbReference>
<dbReference type="PROSITE" id="PS50862">
    <property type="entry name" value="AA_TRNA_LIGASE_II"/>
    <property type="match status" value="1"/>
</dbReference>
<protein>
    <recommendedName>
        <fullName evidence="10">Proline--tRNA ligase</fullName>
        <ecNumber evidence="10">6.1.1.15</ecNumber>
    </recommendedName>
    <alternativeName>
        <fullName evidence="10">Prolyl-tRNA synthetase</fullName>
        <shortName evidence="10">ProRS</shortName>
    </alternativeName>
</protein>
<dbReference type="EMBL" id="CP097753">
    <property type="protein sequence ID" value="URJ27908.1"/>
    <property type="molecule type" value="Genomic_DNA"/>
</dbReference>
<evidence type="ECO:0000313" key="13">
    <source>
        <dbReference type="Proteomes" id="UP001056209"/>
    </source>
</evidence>
<dbReference type="InterPro" id="IPR023717">
    <property type="entry name" value="Pro-tRNA-Synthase_IIa_type1"/>
</dbReference>
<dbReference type="InterPro" id="IPR004154">
    <property type="entry name" value="Anticodon-bd"/>
</dbReference>
<dbReference type="SUPFAM" id="SSF55826">
    <property type="entry name" value="YbaK/ProRS associated domain"/>
    <property type="match status" value="1"/>
</dbReference>
<dbReference type="InterPro" id="IPR004500">
    <property type="entry name" value="Pro-tRNA-synth_IIa_bac-type"/>
</dbReference>
<name>A0A9Q8X0T9_9ENTR</name>
<evidence type="ECO:0000256" key="2">
    <source>
        <dbReference type="ARBA" id="ARBA00011738"/>
    </source>
</evidence>
<dbReference type="SUPFAM" id="SSF52954">
    <property type="entry name" value="Class II aaRS ABD-related"/>
    <property type="match status" value="1"/>
</dbReference>
<dbReference type="Pfam" id="PF00587">
    <property type="entry name" value="tRNA-synt_2b"/>
    <property type="match status" value="1"/>
</dbReference>
<evidence type="ECO:0000256" key="7">
    <source>
        <dbReference type="ARBA" id="ARBA00022917"/>
    </source>
</evidence>
<comment type="function">
    <text evidence="10">Catalyzes the attachment of proline to tRNA(Pro) in a two-step reaction: proline is first activated by ATP to form Pro-AMP and then transferred to the acceptor end of tRNA(Pro). As ProRS can inadvertently accommodate and process non-cognate amino acids such as alanine and cysteine, to avoid such errors it has two additional distinct editing activities against alanine. One activity is designated as 'pretransfer' editing and involves the tRNA(Pro)-independent hydrolysis of activated Ala-AMP. The other activity is designated 'posttransfer' editing and involves deacylation of mischarged Ala-tRNA(Pro). The misacylated Cys-tRNA(Pro) is not edited by ProRS.</text>
</comment>
<evidence type="ECO:0000256" key="4">
    <source>
        <dbReference type="ARBA" id="ARBA00022598"/>
    </source>
</evidence>
<dbReference type="HAMAP" id="MF_01569">
    <property type="entry name" value="Pro_tRNA_synth_type1"/>
    <property type="match status" value="1"/>
</dbReference>
<dbReference type="InterPro" id="IPR036754">
    <property type="entry name" value="YbaK/aa-tRNA-synt-asso_dom_sf"/>
</dbReference>
<evidence type="ECO:0000256" key="8">
    <source>
        <dbReference type="ARBA" id="ARBA00023146"/>
    </source>
</evidence>
<dbReference type="InterPro" id="IPR007214">
    <property type="entry name" value="YbaK/aa-tRNA-synth-assoc-dom"/>
</dbReference>
<dbReference type="NCBIfam" id="NF006625">
    <property type="entry name" value="PRK09194.1"/>
    <property type="match status" value="1"/>
</dbReference>
<organism evidence="12 13">
    <name type="scientific">Candidatus Blochmannia vicinus</name>
    <name type="common">nom. nud.</name>
    <dbReference type="NCBI Taxonomy" id="251540"/>
    <lineage>
        <taxon>Bacteria</taxon>
        <taxon>Pseudomonadati</taxon>
        <taxon>Pseudomonadota</taxon>
        <taxon>Gammaproteobacteria</taxon>
        <taxon>Enterobacterales</taxon>
        <taxon>Enterobacteriaceae</taxon>
        <taxon>ant endosymbionts</taxon>
        <taxon>Candidatus Blochmanniella</taxon>
    </lineage>
</organism>
<dbReference type="Gene3D" id="3.40.50.800">
    <property type="entry name" value="Anticodon-binding domain"/>
    <property type="match status" value="1"/>
</dbReference>
<dbReference type="GO" id="GO:0006433">
    <property type="term" value="P:prolyl-tRNA aminoacylation"/>
    <property type="evidence" value="ECO:0007669"/>
    <property type="project" value="UniProtKB-UniRule"/>
</dbReference>
<dbReference type="NCBIfam" id="TIGR00409">
    <property type="entry name" value="proS_fam_II"/>
    <property type="match status" value="1"/>
</dbReference>
<dbReference type="GO" id="GO:0004827">
    <property type="term" value="F:proline-tRNA ligase activity"/>
    <property type="evidence" value="ECO:0007669"/>
    <property type="project" value="UniProtKB-UniRule"/>
</dbReference>
<dbReference type="PANTHER" id="PTHR42753:SF2">
    <property type="entry name" value="PROLINE--TRNA LIGASE"/>
    <property type="match status" value="1"/>
</dbReference>
<dbReference type="InterPro" id="IPR036621">
    <property type="entry name" value="Anticodon-bd_dom_sf"/>
</dbReference>
<evidence type="ECO:0000259" key="11">
    <source>
        <dbReference type="PROSITE" id="PS50862"/>
    </source>
</evidence>
<dbReference type="InterPro" id="IPR006195">
    <property type="entry name" value="aa-tRNA-synth_II"/>
</dbReference>
<dbReference type="InterPro" id="IPR045864">
    <property type="entry name" value="aa-tRNA-synth_II/BPL/LPL"/>
</dbReference>
<dbReference type="InterPro" id="IPR002316">
    <property type="entry name" value="Pro-tRNA-ligase_IIa"/>
</dbReference>
<keyword evidence="4 10" id="KW-0436">Ligase</keyword>
<comment type="catalytic activity">
    <reaction evidence="9 10">
        <text>tRNA(Pro) + L-proline + ATP = L-prolyl-tRNA(Pro) + AMP + diphosphate</text>
        <dbReference type="Rhea" id="RHEA:14305"/>
        <dbReference type="Rhea" id="RHEA-COMP:9700"/>
        <dbReference type="Rhea" id="RHEA-COMP:9702"/>
        <dbReference type="ChEBI" id="CHEBI:30616"/>
        <dbReference type="ChEBI" id="CHEBI:33019"/>
        <dbReference type="ChEBI" id="CHEBI:60039"/>
        <dbReference type="ChEBI" id="CHEBI:78442"/>
        <dbReference type="ChEBI" id="CHEBI:78532"/>
        <dbReference type="ChEBI" id="CHEBI:456215"/>
        <dbReference type="EC" id="6.1.1.15"/>
    </reaction>
</comment>
<evidence type="ECO:0000256" key="6">
    <source>
        <dbReference type="ARBA" id="ARBA00022840"/>
    </source>
</evidence>
<dbReference type="Pfam" id="PF04073">
    <property type="entry name" value="tRNA_edit"/>
    <property type="match status" value="1"/>
</dbReference>
<keyword evidence="3 10" id="KW-0963">Cytoplasm</keyword>
<dbReference type="GO" id="GO:0002161">
    <property type="term" value="F:aminoacyl-tRNA deacylase activity"/>
    <property type="evidence" value="ECO:0007669"/>
    <property type="project" value="InterPro"/>
</dbReference>
<dbReference type="InterPro" id="IPR050062">
    <property type="entry name" value="Pro-tRNA_synthetase"/>
</dbReference>
<keyword evidence="8 10" id="KW-0030">Aminoacyl-tRNA synthetase</keyword>
<dbReference type="RefSeq" id="WP_250248271.1">
    <property type="nucleotide sequence ID" value="NZ_CP097753.1"/>
</dbReference>
<dbReference type="GO" id="GO:0005829">
    <property type="term" value="C:cytosol"/>
    <property type="evidence" value="ECO:0007669"/>
    <property type="project" value="TreeGrafter"/>
</dbReference>
<evidence type="ECO:0000256" key="1">
    <source>
        <dbReference type="ARBA" id="ARBA00004496"/>
    </source>
</evidence>
<reference evidence="12" key="1">
    <citation type="submission" date="2022-05" db="EMBL/GenBank/DDBJ databases">
        <title>Impact of host demography and evolutionary history on endosymbiont molecular evolution: a test in carpenter ants (Genus Camponotus) and their Blochmannia endosymbionts.</title>
        <authorList>
            <person name="Manthey J.D."/>
            <person name="Giron J.C."/>
            <person name="Hruska J.P."/>
        </authorList>
    </citation>
    <scope>NUCLEOTIDE SEQUENCE</scope>
    <source>
        <strain evidence="12">C-039</strain>
    </source>
</reference>
<sequence>MRTSQYLLATLKEVPKSCKAISHQLMLRAGLIRQVSSGLYTWLPTGLRVLRRIENIIREEMSKIGAIEISMPIVQPAKLWKKSGRWIEYGTELLRFKNRNHREFVLSPTHEEMISEIICKEIMFYKQFPLNVYQIHTKYRDEARPRAGTIRAREFIMKDGYSFHVSQESLQSTYNNMYQIYHTIFNRIGLSFCVVQAESGRIGGRLSHEFQAYSENGEDNIAVPIILNNSGDFKLKGNASPIKIQAKIAIETMRLIEASHVRSVEELINQFDLSIDQVVKTIIVRVKNKYVNNSCSLLGLVIRADHQISSKKVAMIPEISIPLSYIDPKDIHVLTGAHPNLLGPINLSIPYIVDYNVAIMSDFVAGSDVSGKYFFGVNWNRDIPLPKVADLHVVSPNNLYVNDDNMLLIRNCIEVGHIFQLGQKYSKLGLNYIKKNKKHNLIIEMGCYGIGITRIIAVIIEQNHDKNGILWPDAIAPFRLAIIPIDMHRSVNVRNITEKIYKQLLFAIGADILVDDRKEYPGTMFADIDLIGIPHVIIISDRCLVNQEVEYKYRKKNEIKKIKLETLIQYMVKKIVCS</sequence>
<dbReference type="InterPro" id="IPR044140">
    <property type="entry name" value="ProRS_anticodon_short"/>
</dbReference>
<dbReference type="PRINTS" id="PR01046">
    <property type="entry name" value="TRNASYNTHPRO"/>
</dbReference>
<evidence type="ECO:0000313" key="12">
    <source>
        <dbReference type="EMBL" id="URJ27908.1"/>
    </source>
</evidence>
<comment type="similarity">
    <text evidence="10">Belongs to the class-II aminoacyl-tRNA synthetase family. ProS type 1 subfamily.</text>
</comment>
<evidence type="ECO:0000256" key="5">
    <source>
        <dbReference type="ARBA" id="ARBA00022741"/>
    </source>
</evidence>
<dbReference type="CDD" id="cd00861">
    <property type="entry name" value="ProRS_anticodon_short"/>
    <property type="match status" value="1"/>
</dbReference>
<evidence type="ECO:0000256" key="10">
    <source>
        <dbReference type="HAMAP-Rule" id="MF_01569"/>
    </source>
</evidence>
<keyword evidence="5 10" id="KW-0547">Nucleotide-binding</keyword>
<dbReference type="GO" id="GO:0005524">
    <property type="term" value="F:ATP binding"/>
    <property type="evidence" value="ECO:0007669"/>
    <property type="project" value="UniProtKB-UniRule"/>
</dbReference>
<keyword evidence="7 10" id="KW-0648">Protein biosynthesis</keyword>
<comment type="domain">
    <text evidence="10">Consists of three domains: the N-terminal catalytic domain, the editing domain and the C-terminal anticodon-binding domain.</text>
</comment>
<dbReference type="CDD" id="cd00779">
    <property type="entry name" value="ProRS_core_prok"/>
    <property type="match status" value="1"/>
</dbReference>
<dbReference type="Gene3D" id="3.90.960.10">
    <property type="entry name" value="YbaK/aminoacyl-tRNA synthetase-associated domain"/>
    <property type="match status" value="1"/>
</dbReference>
<dbReference type="AlphaFoldDB" id="A0A9Q8X0T9"/>
<gene>
    <name evidence="10" type="primary">proS</name>
    <name evidence="12" type="ORF">M9393_01770</name>
</gene>
<evidence type="ECO:0000256" key="3">
    <source>
        <dbReference type="ARBA" id="ARBA00022490"/>
    </source>
</evidence>
<comment type="subcellular location">
    <subcellularLocation>
        <location evidence="1 10">Cytoplasm</location>
    </subcellularLocation>
</comment>
<dbReference type="Pfam" id="PF03129">
    <property type="entry name" value="HGTP_anticodon"/>
    <property type="match status" value="1"/>
</dbReference>
<dbReference type="Proteomes" id="UP001056209">
    <property type="component" value="Chromosome"/>
</dbReference>
<dbReference type="InterPro" id="IPR002314">
    <property type="entry name" value="aa-tRNA-synt_IIb"/>
</dbReference>
<dbReference type="Gene3D" id="3.30.930.10">
    <property type="entry name" value="Bira Bifunctional Protein, Domain 2"/>
    <property type="match status" value="2"/>
</dbReference>
<evidence type="ECO:0000256" key="9">
    <source>
        <dbReference type="ARBA" id="ARBA00047671"/>
    </source>
</evidence>
<proteinExistence type="inferred from homology"/>
<dbReference type="SUPFAM" id="SSF55681">
    <property type="entry name" value="Class II aaRS and biotin synthetases"/>
    <property type="match status" value="1"/>
</dbReference>
<dbReference type="EC" id="6.1.1.15" evidence="10"/>
<feature type="domain" description="Aminoacyl-transfer RNA synthetases class-II family profile" evidence="11">
    <location>
        <begin position="33"/>
        <end position="472"/>
    </location>
</feature>
<comment type="subunit">
    <text evidence="2 10">Homodimer.</text>
</comment>